<dbReference type="KEGG" id="jli:EXU32_14935"/>
<dbReference type="SUPFAM" id="SSF111331">
    <property type="entry name" value="NAD kinase/diacylglycerol kinase-like"/>
    <property type="match status" value="1"/>
</dbReference>
<dbReference type="InterPro" id="IPR016064">
    <property type="entry name" value="NAD/diacylglycerol_kinase_sf"/>
</dbReference>
<organism evidence="2 3">
    <name type="scientific">Janibacter limosus</name>
    <dbReference type="NCBI Taxonomy" id="53458"/>
    <lineage>
        <taxon>Bacteria</taxon>
        <taxon>Bacillati</taxon>
        <taxon>Actinomycetota</taxon>
        <taxon>Actinomycetes</taxon>
        <taxon>Micrococcales</taxon>
        <taxon>Intrasporangiaceae</taxon>
        <taxon>Janibacter</taxon>
    </lineage>
</organism>
<dbReference type="Pfam" id="PF00781">
    <property type="entry name" value="DAGK_cat"/>
    <property type="match status" value="1"/>
</dbReference>
<sequence>MGRQLRRLDRGLRRLPRRVRVALVLNPSKGGWERVLDRVTAAATEAGWPPPTVHLTTREETGRSQASDAAAEGVELVVVAGGDGTVRAVAHGLSGTGVELAIVPTGTANLLAHNLSLPRSIPAAVQVALTGRARPVDLGIAHVDDEVRDLPFVVLAGMGHDAATVAATRPALKERIGWPAYVAPAAVSALRRPVPVTVRHDGGDPEHMRVWSVLAANCTRVRAGVHIAPGGLVDDGLFDVLEMTVTRPGHWVGVAAKGVFRLPGDVAGLSTRASREVEIVSEEPLHVQLDGDVVGPARRLHVRCLQHALLVRSR</sequence>
<dbReference type="OrthoDB" id="3171056at2"/>
<dbReference type="Gene3D" id="2.60.200.40">
    <property type="match status" value="1"/>
</dbReference>
<feature type="domain" description="DAGKc" evidence="1">
    <location>
        <begin position="16"/>
        <end position="145"/>
    </location>
</feature>
<proteinExistence type="predicted"/>
<dbReference type="GO" id="GO:0005829">
    <property type="term" value="C:cytosol"/>
    <property type="evidence" value="ECO:0007669"/>
    <property type="project" value="TreeGrafter"/>
</dbReference>
<dbReference type="Gene3D" id="3.40.50.10330">
    <property type="entry name" value="Probable inorganic polyphosphate/atp-NAD kinase, domain 1"/>
    <property type="match status" value="1"/>
</dbReference>
<gene>
    <name evidence="2" type="ORF">EXU32_14935</name>
</gene>
<dbReference type="AlphaFoldDB" id="A0A4P6MWN4"/>
<dbReference type="PANTHER" id="PTHR30492">
    <property type="entry name" value="METHYLGLYOXAL SYNTHASE"/>
    <property type="match status" value="1"/>
</dbReference>
<dbReference type="PANTHER" id="PTHR30492:SF0">
    <property type="entry name" value="METHYLGLYOXAL SYNTHASE"/>
    <property type="match status" value="1"/>
</dbReference>
<dbReference type="EMBL" id="CP036164">
    <property type="protein sequence ID" value="QBF47432.1"/>
    <property type="molecule type" value="Genomic_DNA"/>
</dbReference>
<dbReference type="InterPro" id="IPR045540">
    <property type="entry name" value="YegS/DAGK_C"/>
</dbReference>
<evidence type="ECO:0000313" key="3">
    <source>
        <dbReference type="Proteomes" id="UP000290408"/>
    </source>
</evidence>
<reference evidence="2 3" key="1">
    <citation type="submission" date="2019-02" db="EMBL/GenBank/DDBJ databases">
        <title>Genomic data mining of an Antarctic deep-sea actinobacterium, Janibacterlimosus P3-3-X1.</title>
        <authorList>
            <person name="Liao L."/>
            <person name="Chen B."/>
        </authorList>
    </citation>
    <scope>NUCLEOTIDE SEQUENCE [LARGE SCALE GENOMIC DNA]</scope>
    <source>
        <strain evidence="2 3">P3-3-X1</strain>
    </source>
</reference>
<accession>A0A4P6MWN4</accession>
<dbReference type="Proteomes" id="UP000290408">
    <property type="component" value="Chromosome"/>
</dbReference>
<keyword evidence="2" id="KW-0808">Transferase</keyword>
<dbReference type="Pfam" id="PF19279">
    <property type="entry name" value="YegS_C"/>
    <property type="match status" value="1"/>
</dbReference>
<dbReference type="PROSITE" id="PS50146">
    <property type="entry name" value="DAGK"/>
    <property type="match status" value="1"/>
</dbReference>
<dbReference type="InterPro" id="IPR004363">
    <property type="entry name" value="Methylgl_synth"/>
</dbReference>
<dbReference type="InterPro" id="IPR017438">
    <property type="entry name" value="ATP-NAD_kinase_N"/>
</dbReference>
<dbReference type="GO" id="GO:0019242">
    <property type="term" value="P:methylglyoxal biosynthetic process"/>
    <property type="evidence" value="ECO:0007669"/>
    <property type="project" value="InterPro"/>
</dbReference>
<keyword evidence="2" id="KW-0418">Kinase</keyword>
<keyword evidence="3" id="KW-1185">Reference proteome</keyword>
<dbReference type="InterPro" id="IPR001206">
    <property type="entry name" value="Diacylglycerol_kinase_cat_dom"/>
</dbReference>
<dbReference type="STRING" id="1216970.GCA_001570985_00743"/>
<evidence type="ECO:0000313" key="2">
    <source>
        <dbReference type="EMBL" id="QBF47432.1"/>
    </source>
</evidence>
<dbReference type="GO" id="GO:0008929">
    <property type="term" value="F:methylglyoxal synthase activity"/>
    <property type="evidence" value="ECO:0007669"/>
    <property type="project" value="InterPro"/>
</dbReference>
<protein>
    <submittedName>
        <fullName evidence="2">Diacylglycerol kinase</fullName>
    </submittedName>
</protein>
<evidence type="ECO:0000259" key="1">
    <source>
        <dbReference type="PROSITE" id="PS50146"/>
    </source>
</evidence>
<dbReference type="GO" id="GO:0016301">
    <property type="term" value="F:kinase activity"/>
    <property type="evidence" value="ECO:0007669"/>
    <property type="project" value="UniProtKB-KW"/>
</dbReference>
<name>A0A4P6MWN4_9MICO</name>